<dbReference type="InterPro" id="IPR046096">
    <property type="entry name" value="DUF6114"/>
</dbReference>
<reference evidence="3 4" key="1">
    <citation type="journal article" date="2019" name="Int. J. Syst. Evol. Microbiol.">
        <title>The Global Catalogue of Microorganisms (GCM) 10K type strain sequencing project: providing services to taxonomists for standard genome sequencing and annotation.</title>
        <authorList>
            <consortium name="The Broad Institute Genomics Platform"/>
            <consortium name="The Broad Institute Genome Sequencing Center for Infectious Disease"/>
            <person name="Wu L."/>
            <person name="Ma J."/>
        </authorList>
    </citation>
    <scope>NUCLEOTIDE SEQUENCE [LARGE SCALE GENOMIC DNA]</scope>
    <source>
        <strain evidence="3 4">JCM 16365</strain>
    </source>
</reference>
<feature type="region of interest" description="Disordered" evidence="1">
    <location>
        <begin position="141"/>
        <end position="160"/>
    </location>
</feature>
<dbReference type="RefSeq" id="WP_344227155.1">
    <property type="nucleotide sequence ID" value="NZ_BAAARI010000004.1"/>
</dbReference>
<dbReference type="Proteomes" id="UP001500274">
    <property type="component" value="Unassembled WGS sequence"/>
</dbReference>
<dbReference type="EMBL" id="BAAARI010000004">
    <property type="protein sequence ID" value="GAA2571693.1"/>
    <property type="molecule type" value="Genomic_DNA"/>
</dbReference>
<sequence length="160" mass="16976">MLLNATRRSLAEGEVTEAETEKKPSRWRTWRRQRPFVGGVLVIVAGLVMFLSSQLDFGKLHIQLGIEGLQATIVPLALVLLGALSIFMPAHRIFYGVITLGLAVYSIVGVNLGGFIVGMLLGCVGGITVVSWAPRSGEAASALASGEEQGVRADGEKETA</sequence>
<feature type="compositionally biased region" description="Basic and acidic residues" evidence="1">
    <location>
        <begin position="149"/>
        <end position="160"/>
    </location>
</feature>
<proteinExistence type="predicted"/>
<gene>
    <name evidence="3" type="ORF">GCM10009862_08180</name>
</gene>
<feature type="transmembrane region" description="Helical" evidence="2">
    <location>
        <begin position="73"/>
        <end position="90"/>
    </location>
</feature>
<keyword evidence="4" id="KW-1185">Reference proteome</keyword>
<evidence type="ECO:0000256" key="1">
    <source>
        <dbReference type="SAM" id="MobiDB-lite"/>
    </source>
</evidence>
<protein>
    <submittedName>
        <fullName evidence="3">DUF6114 domain-containing protein</fullName>
    </submittedName>
</protein>
<evidence type="ECO:0000313" key="3">
    <source>
        <dbReference type="EMBL" id="GAA2571693.1"/>
    </source>
</evidence>
<comment type="caution">
    <text evidence="3">The sequence shown here is derived from an EMBL/GenBank/DDBJ whole genome shotgun (WGS) entry which is preliminary data.</text>
</comment>
<feature type="transmembrane region" description="Helical" evidence="2">
    <location>
        <begin position="36"/>
        <end position="53"/>
    </location>
</feature>
<name>A0ABN3PBY3_9MICO</name>
<keyword evidence="2" id="KW-1133">Transmembrane helix</keyword>
<evidence type="ECO:0000256" key="2">
    <source>
        <dbReference type="SAM" id="Phobius"/>
    </source>
</evidence>
<keyword evidence="2" id="KW-0472">Membrane</keyword>
<keyword evidence="2" id="KW-0812">Transmembrane</keyword>
<feature type="region of interest" description="Disordered" evidence="1">
    <location>
        <begin position="1"/>
        <end position="24"/>
    </location>
</feature>
<dbReference type="Pfam" id="PF19609">
    <property type="entry name" value="DUF6114"/>
    <property type="match status" value="1"/>
</dbReference>
<organism evidence="3 4">
    <name type="scientific">Microbacterium binotii</name>
    <dbReference type="NCBI Taxonomy" id="462710"/>
    <lineage>
        <taxon>Bacteria</taxon>
        <taxon>Bacillati</taxon>
        <taxon>Actinomycetota</taxon>
        <taxon>Actinomycetes</taxon>
        <taxon>Micrococcales</taxon>
        <taxon>Microbacteriaceae</taxon>
        <taxon>Microbacterium</taxon>
    </lineage>
</organism>
<feature type="transmembrane region" description="Helical" evidence="2">
    <location>
        <begin position="102"/>
        <end position="133"/>
    </location>
</feature>
<evidence type="ECO:0000313" key="4">
    <source>
        <dbReference type="Proteomes" id="UP001500274"/>
    </source>
</evidence>
<accession>A0ABN3PBY3</accession>